<accession>A0AAX2LSJ8</accession>
<comment type="caution">
    <text evidence="24">Lacks conserved residue(s) required for the propagation of feature annotation.</text>
</comment>
<evidence type="ECO:0000256" key="6">
    <source>
        <dbReference type="ARBA" id="ARBA00022516"/>
    </source>
</evidence>
<keyword evidence="19 24" id="KW-1208">Phospholipid metabolism</keyword>
<evidence type="ECO:0000256" key="21">
    <source>
        <dbReference type="PIRSR" id="PIRSR600829-2"/>
    </source>
</evidence>
<reference evidence="25" key="2">
    <citation type="submission" date="2018-01" db="EMBL/GenBank/DDBJ databases">
        <title>FDA dAtabase for Regulatory Grade micrObial Sequences (FDA-ARGOS): Supporting development and validation of Infectious Disease Dx tests.</title>
        <authorList>
            <person name="Hoffmann M."/>
            <person name="Allard M."/>
            <person name="Evans P."/>
            <person name="Brown E."/>
            <person name="Tallon L."/>
            <person name="Sadzewicz L."/>
            <person name="Sengamalay N."/>
            <person name="Ott S."/>
            <person name="Godinez A."/>
            <person name="Nagaraj S."/>
            <person name="Vyas G."/>
            <person name="Aluvathingal J."/>
            <person name="Nadendla S."/>
            <person name="Geyer C."/>
            <person name="Sichtig H."/>
        </authorList>
    </citation>
    <scope>NUCLEOTIDE SEQUENCE</scope>
    <source>
        <strain evidence="25">ATCC 33809</strain>
    </source>
</reference>
<evidence type="ECO:0000256" key="10">
    <source>
        <dbReference type="ARBA" id="ARBA00022723"/>
    </source>
</evidence>
<comment type="subcellular location">
    <subcellularLocation>
        <location evidence="1 24">Cell inner membrane</location>
        <topology evidence="1 24">Multi-pass membrane protein</topology>
    </subcellularLocation>
</comment>
<dbReference type="Gene3D" id="1.10.287.3610">
    <property type="match status" value="1"/>
</dbReference>
<evidence type="ECO:0000256" key="19">
    <source>
        <dbReference type="ARBA" id="ARBA00023264"/>
    </source>
</evidence>
<feature type="binding site" evidence="22">
    <location>
        <begin position="87"/>
        <end position="89"/>
    </location>
    <ligand>
        <name>ATP</name>
        <dbReference type="ChEBI" id="CHEBI:30616"/>
    </ligand>
</feature>
<evidence type="ECO:0000256" key="16">
    <source>
        <dbReference type="ARBA" id="ARBA00023098"/>
    </source>
</evidence>
<evidence type="ECO:0000256" key="3">
    <source>
        <dbReference type="ARBA" id="ARBA00012133"/>
    </source>
</evidence>
<dbReference type="AlphaFoldDB" id="A0AAX2LSJ8"/>
<reference evidence="27" key="1">
    <citation type="submission" date="2015-12" db="EMBL/GenBank/DDBJ databases">
        <title>FDA dAtabase for Regulatory Grade micrObial Sequences (FDA-ARGOS): Supporting development and validation of Infectious Disease Dx tests.</title>
        <authorList>
            <person name="Hoffmann M."/>
            <person name="Allard M."/>
            <person name="Evans P."/>
            <person name="Brown E."/>
            <person name="Tallon L.J."/>
            <person name="Sadzewicz L."/>
            <person name="Sengamalay N."/>
            <person name="Ott S."/>
            <person name="Godinez A."/>
            <person name="Nagaraj S."/>
            <person name="Vyas G."/>
            <person name="Aluvathingal J."/>
            <person name="Nadendla S."/>
            <person name="Geyer C."/>
            <person name="Sichtig H."/>
        </authorList>
    </citation>
    <scope>NUCLEOTIDE SEQUENCE [LARGE SCALE GENOMIC DNA]</scope>
    <source>
        <strain evidence="27">ATCC 33809</strain>
    </source>
</reference>
<keyword evidence="13 22" id="KW-0067">ATP-binding</keyword>
<feature type="binding site" evidence="21">
    <location>
        <begin position="32"/>
        <end position="36"/>
    </location>
    <ligand>
        <name>substrate</name>
    </ligand>
</feature>
<comment type="similarity">
    <text evidence="2 24">Belongs to the bacterial diacylglycerol kinase family.</text>
</comment>
<feature type="binding site" evidence="22">
    <location>
        <position position="78"/>
    </location>
    <ligand>
        <name>ATP</name>
        <dbReference type="ChEBI" id="CHEBI:30616"/>
    </ligand>
</feature>
<feature type="binding site" evidence="21">
    <location>
        <begin position="49"/>
        <end position="52"/>
    </location>
    <ligand>
        <name>substrate</name>
    </ligand>
</feature>
<keyword evidence="17 24" id="KW-0472">Membrane</keyword>
<feature type="binding site" evidence="22">
    <location>
        <position position="18"/>
    </location>
    <ligand>
        <name>ATP</name>
        <dbReference type="ChEBI" id="CHEBI:30616"/>
    </ligand>
</feature>
<dbReference type="KEGG" id="vfl:AL536_20950"/>
<evidence type="ECO:0000313" key="26">
    <source>
        <dbReference type="EMBL" id="SUP30603.1"/>
    </source>
</evidence>
<feature type="binding site" evidence="23">
    <location>
        <position position="78"/>
    </location>
    <ligand>
        <name>a divalent metal cation</name>
        <dbReference type="ChEBI" id="CHEBI:60240"/>
    </ligand>
</feature>
<feature type="binding site" evidence="21">
    <location>
        <position position="100"/>
    </location>
    <ligand>
        <name>substrate</name>
    </ligand>
</feature>
<gene>
    <name evidence="26" type="primary">dgkA_3</name>
    <name evidence="25" type="ORF">AL536_20950</name>
    <name evidence="26" type="ORF">NCTC11327_02955</name>
</gene>
<evidence type="ECO:0000256" key="18">
    <source>
        <dbReference type="ARBA" id="ARBA00023209"/>
    </source>
</evidence>
<feature type="transmembrane region" description="Helical" evidence="24">
    <location>
        <begin position="58"/>
        <end position="77"/>
    </location>
</feature>
<keyword evidence="8 24" id="KW-0808">Transferase</keyword>
<keyword evidence="9 24" id="KW-0812">Transmembrane</keyword>
<evidence type="ECO:0000313" key="28">
    <source>
        <dbReference type="Proteomes" id="UP000254626"/>
    </source>
</evidence>
<dbReference type="RefSeq" id="WP_024373760.1">
    <property type="nucleotide sequence ID" value="NZ_AP028128.1"/>
</dbReference>
<keyword evidence="7 24" id="KW-0997">Cell inner membrane</keyword>
<evidence type="ECO:0000256" key="15">
    <source>
        <dbReference type="ARBA" id="ARBA00022989"/>
    </source>
</evidence>
<feature type="binding site" evidence="21">
    <location>
        <position position="11"/>
    </location>
    <ligand>
        <name>substrate</name>
    </ligand>
</feature>
<name>A0AAX2LSJ8_VIBFL</name>
<dbReference type="Proteomes" id="UP000254626">
    <property type="component" value="Unassembled WGS sequence"/>
</dbReference>
<dbReference type="GO" id="GO:0005886">
    <property type="term" value="C:plasma membrane"/>
    <property type="evidence" value="ECO:0007669"/>
    <property type="project" value="UniProtKB-SubCell"/>
</dbReference>
<feature type="binding site" evidence="22">
    <location>
        <position position="30"/>
    </location>
    <ligand>
        <name>ATP</name>
        <dbReference type="ChEBI" id="CHEBI:30616"/>
    </ligand>
</feature>
<dbReference type="GO" id="GO:0005524">
    <property type="term" value="F:ATP binding"/>
    <property type="evidence" value="ECO:0007669"/>
    <property type="project" value="UniProtKB-KW"/>
</dbReference>
<evidence type="ECO:0000256" key="5">
    <source>
        <dbReference type="ARBA" id="ARBA00022475"/>
    </source>
</evidence>
<feature type="binding site" evidence="23">
    <location>
        <position position="30"/>
    </location>
    <ligand>
        <name>a divalent metal cation</name>
        <dbReference type="ChEBI" id="CHEBI:60240"/>
    </ligand>
</feature>
<comment type="catalytic activity">
    <reaction evidence="24">
        <text>a 1,2-diacyl-sn-glycerol + ATP = a 1,2-diacyl-sn-glycero-3-phosphate + ADP + H(+)</text>
        <dbReference type="Rhea" id="RHEA:10272"/>
        <dbReference type="ChEBI" id="CHEBI:15378"/>
        <dbReference type="ChEBI" id="CHEBI:17815"/>
        <dbReference type="ChEBI" id="CHEBI:30616"/>
        <dbReference type="ChEBI" id="CHEBI:58608"/>
        <dbReference type="ChEBI" id="CHEBI:456216"/>
        <dbReference type="EC" id="2.7.1.107"/>
    </reaction>
</comment>
<evidence type="ECO:0000256" key="13">
    <source>
        <dbReference type="ARBA" id="ARBA00022840"/>
    </source>
</evidence>
<evidence type="ECO:0000256" key="17">
    <source>
        <dbReference type="ARBA" id="ARBA00023136"/>
    </source>
</evidence>
<dbReference type="CDD" id="cd14264">
    <property type="entry name" value="DAGK_IM"/>
    <property type="match status" value="1"/>
</dbReference>
<evidence type="ECO:0000256" key="4">
    <source>
        <dbReference type="ARBA" id="ARBA00017575"/>
    </source>
</evidence>
<feature type="binding site" evidence="22">
    <location>
        <begin position="96"/>
        <end position="97"/>
    </location>
    <ligand>
        <name>ATP</name>
        <dbReference type="ChEBI" id="CHEBI:30616"/>
    </ligand>
</feature>
<keyword evidence="11 22" id="KW-0547">Nucleotide-binding</keyword>
<evidence type="ECO:0000256" key="20">
    <source>
        <dbReference type="PIRSR" id="PIRSR600829-1"/>
    </source>
</evidence>
<keyword evidence="15 24" id="KW-1133">Transmembrane helix</keyword>
<evidence type="ECO:0000256" key="24">
    <source>
        <dbReference type="RuleBase" id="RU363065"/>
    </source>
</evidence>
<dbReference type="PANTHER" id="PTHR34299">
    <property type="entry name" value="DIACYLGLYCEROL KINASE"/>
    <property type="match status" value="1"/>
</dbReference>
<feature type="binding site" evidence="22">
    <location>
        <position position="11"/>
    </location>
    <ligand>
        <name>ATP</name>
        <dbReference type="ChEBI" id="CHEBI:30616"/>
    </ligand>
</feature>
<evidence type="ECO:0000256" key="7">
    <source>
        <dbReference type="ARBA" id="ARBA00022519"/>
    </source>
</evidence>
<reference evidence="26 28" key="3">
    <citation type="submission" date="2018-06" db="EMBL/GenBank/DDBJ databases">
        <authorList>
            <consortium name="Pathogen Informatics"/>
            <person name="Doyle S."/>
        </authorList>
    </citation>
    <scope>NUCLEOTIDE SEQUENCE [LARGE SCALE GENOMIC DNA]</scope>
    <source>
        <strain evidence="26 28">NCTC11327</strain>
    </source>
</reference>
<feature type="transmembrane region" description="Helical" evidence="24">
    <location>
        <begin position="98"/>
        <end position="115"/>
    </location>
</feature>
<proteinExistence type="inferred from homology"/>
<keyword evidence="12 24" id="KW-0418">Kinase</keyword>
<dbReference type="InterPro" id="IPR036945">
    <property type="entry name" value="DAGK_sf"/>
</dbReference>
<dbReference type="GO" id="GO:0006654">
    <property type="term" value="P:phosphatidic acid biosynthetic process"/>
    <property type="evidence" value="ECO:0007669"/>
    <property type="project" value="InterPro"/>
</dbReference>
<dbReference type="EMBL" id="CP014035">
    <property type="protein sequence ID" value="AMF95816.1"/>
    <property type="molecule type" value="Genomic_DNA"/>
</dbReference>
<dbReference type="EMBL" id="UHIP01000001">
    <property type="protein sequence ID" value="SUP30603.1"/>
    <property type="molecule type" value="Genomic_DNA"/>
</dbReference>
<evidence type="ECO:0000256" key="12">
    <source>
        <dbReference type="ARBA" id="ARBA00022777"/>
    </source>
</evidence>
<feature type="binding site" evidence="21">
    <location>
        <position position="57"/>
    </location>
    <ligand>
        <name>substrate</name>
    </ligand>
</feature>
<evidence type="ECO:0000256" key="22">
    <source>
        <dbReference type="PIRSR" id="PIRSR600829-3"/>
    </source>
</evidence>
<comment type="cofactor">
    <cofactor evidence="23">
        <name>Mg(2+)</name>
        <dbReference type="ChEBI" id="CHEBI:18420"/>
    </cofactor>
    <text evidence="23">Mn(2+), Zn(2+), Cd(2+) and Co(2+) support activity to lesser extents.</text>
</comment>
<evidence type="ECO:0000256" key="9">
    <source>
        <dbReference type="ARBA" id="ARBA00022692"/>
    </source>
</evidence>
<evidence type="ECO:0000313" key="25">
    <source>
        <dbReference type="EMBL" id="AMF95816.1"/>
    </source>
</evidence>
<comment type="function">
    <text evidence="24">Catalyzes the ATP-dependent phosphorylation of sn-l,2-diacylglycerol (DAG) to phosphatidic acid. Involved in the recycling of diacylglycerol produced as a by-product during membrane-derived oligosaccharide (MDO) biosynthesis.</text>
</comment>
<organism evidence="26 28">
    <name type="scientific">Vibrio fluvialis</name>
    <dbReference type="NCBI Taxonomy" id="676"/>
    <lineage>
        <taxon>Bacteria</taxon>
        <taxon>Pseudomonadati</taxon>
        <taxon>Pseudomonadota</taxon>
        <taxon>Gammaproteobacteria</taxon>
        <taxon>Vibrionales</taxon>
        <taxon>Vibrionaceae</taxon>
        <taxon>Vibrio</taxon>
    </lineage>
</organism>
<protein>
    <recommendedName>
        <fullName evidence="4 24">Diacylglycerol kinase</fullName>
        <ecNumber evidence="3 24">2.7.1.107</ecNumber>
    </recommendedName>
</protein>
<evidence type="ECO:0000256" key="14">
    <source>
        <dbReference type="ARBA" id="ARBA00022842"/>
    </source>
</evidence>
<evidence type="ECO:0000256" key="1">
    <source>
        <dbReference type="ARBA" id="ARBA00004429"/>
    </source>
</evidence>
<dbReference type="EC" id="2.7.1.107" evidence="3 24"/>
<keyword evidence="14 23" id="KW-0460">Magnesium</keyword>
<evidence type="ECO:0000256" key="8">
    <source>
        <dbReference type="ARBA" id="ARBA00022679"/>
    </source>
</evidence>
<dbReference type="Pfam" id="PF01219">
    <property type="entry name" value="DAGK_prokar"/>
    <property type="match status" value="1"/>
</dbReference>
<keyword evidence="5" id="KW-1003">Cell membrane</keyword>
<dbReference type="GeneID" id="29387349"/>
<keyword evidence="16 24" id="KW-0443">Lipid metabolism</keyword>
<dbReference type="GO" id="GO:0004143">
    <property type="term" value="F:ATP-dependent diacylglycerol kinase activity"/>
    <property type="evidence" value="ECO:0007669"/>
    <property type="project" value="UniProtKB-EC"/>
</dbReference>
<keyword evidence="27" id="KW-1185">Reference proteome</keyword>
<evidence type="ECO:0000256" key="2">
    <source>
        <dbReference type="ARBA" id="ARBA00005967"/>
    </source>
</evidence>
<sequence length="120" mass="13270">MHQKNPQGIKRVIKATRYSYQGLCAAFKNEAAFREEVILACVLVPLAVWLDVSQLERMLMIGSVLLVMVVELLNSAVEAVVDRIGPEHHELAGRAKDMGSAAVFIAMVISGYIWVEALFI</sequence>
<dbReference type="InterPro" id="IPR033718">
    <property type="entry name" value="DAGK_prok"/>
</dbReference>
<dbReference type="PROSITE" id="PS01069">
    <property type="entry name" value="DAGK_PROKAR"/>
    <property type="match status" value="1"/>
</dbReference>
<evidence type="ECO:0000256" key="23">
    <source>
        <dbReference type="PIRSR" id="PIRSR600829-4"/>
    </source>
</evidence>
<dbReference type="GO" id="GO:0046872">
    <property type="term" value="F:metal ion binding"/>
    <property type="evidence" value="ECO:0007669"/>
    <property type="project" value="UniProtKB-KW"/>
</dbReference>
<keyword evidence="18" id="KW-0594">Phospholipid biosynthesis</keyword>
<feature type="binding site" evidence="21">
    <location>
        <position position="71"/>
    </location>
    <ligand>
        <name>substrate</name>
    </ligand>
</feature>
<keyword evidence="10 23" id="KW-0479">Metal-binding</keyword>
<dbReference type="Proteomes" id="UP000057088">
    <property type="component" value="Chromosome 2"/>
</dbReference>
<dbReference type="PANTHER" id="PTHR34299:SF1">
    <property type="entry name" value="DIACYLGLYCEROL KINASE"/>
    <property type="match status" value="1"/>
</dbReference>
<feature type="active site" description="Proton acceptor" evidence="20">
    <location>
        <position position="71"/>
    </location>
</feature>
<keyword evidence="6" id="KW-0444">Lipid biosynthesis</keyword>
<evidence type="ECO:0000256" key="11">
    <source>
        <dbReference type="ARBA" id="ARBA00022741"/>
    </source>
</evidence>
<dbReference type="InterPro" id="IPR000829">
    <property type="entry name" value="DAGK"/>
</dbReference>
<evidence type="ECO:0000313" key="27">
    <source>
        <dbReference type="Proteomes" id="UP000057088"/>
    </source>
</evidence>